<organism evidence="2 3">
    <name type="scientific">Synchytrium microbalum</name>
    <dbReference type="NCBI Taxonomy" id="1806994"/>
    <lineage>
        <taxon>Eukaryota</taxon>
        <taxon>Fungi</taxon>
        <taxon>Fungi incertae sedis</taxon>
        <taxon>Chytridiomycota</taxon>
        <taxon>Chytridiomycota incertae sedis</taxon>
        <taxon>Chytridiomycetes</taxon>
        <taxon>Synchytriales</taxon>
        <taxon>Synchytriaceae</taxon>
        <taxon>Synchytrium</taxon>
    </lineage>
</organism>
<comment type="caution">
    <text evidence="2">The sequence shown here is derived from an EMBL/GenBank/DDBJ whole genome shotgun (WGS) entry which is preliminary data.</text>
</comment>
<dbReference type="OrthoDB" id="506498at2759"/>
<proteinExistence type="inferred from homology"/>
<dbReference type="RefSeq" id="XP_031022521.1">
    <property type="nucleotide sequence ID" value="XM_031171496.1"/>
</dbReference>
<comment type="similarity">
    <text evidence="1">Belongs to the CFA/CMAS family.</text>
</comment>
<evidence type="ECO:0008006" key="4">
    <source>
        <dbReference type="Google" id="ProtNLM"/>
    </source>
</evidence>
<evidence type="ECO:0000313" key="2">
    <source>
        <dbReference type="EMBL" id="TPX30991.1"/>
    </source>
</evidence>
<evidence type="ECO:0000256" key="1">
    <source>
        <dbReference type="ARBA" id="ARBA00010815"/>
    </source>
</evidence>
<dbReference type="InterPro" id="IPR029063">
    <property type="entry name" value="SAM-dependent_MTases_sf"/>
</dbReference>
<name>A0A507BUX2_9FUNG</name>
<dbReference type="PANTHER" id="PTHR43832:SF1">
    <property type="entry name" value="S-ADENOSYL-L-METHIONINE-DEPENDENT METHYLTRANSFERASES SUPERFAMILY PROTEIN"/>
    <property type="match status" value="1"/>
</dbReference>
<dbReference type="EMBL" id="QEAO01000052">
    <property type="protein sequence ID" value="TPX30991.1"/>
    <property type="molecule type" value="Genomic_DNA"/>
</dbReference>
<protein>
    <recommendedName>
        <fullName evidence="4">Cyclopropane-fatty-acyl-phospholipid synthase</fullName>
    </recommendedName>
</protein>
<keyword evidence="3" id="KW-1185">Reference proteome</keyword>
<dbReference type="SUPFAM" id="SSF53335">
    <property type="entry name" value="S-adenosyl-L-methionine-dependent methyltransferases"/>
    <property type="match status" value="1"/>
</dbReference>
<gene>
    <name evidence="2" type="ORF">SmJEL517_g05570</name>
</gene>
<dbReference type="FunFam" id="3.40.50.150:FF:000554">
    <property type="entry name" value="Cation-transporting ATPase"/>
    <property type="match status" value="1"/>
</dbReference>
<dbReference type="PANTHER" id="PTHR43832">
    <property type="match status" value="1"/>
</dbReference>
<dbReference type="CDD" id="cd02440">
    <property type="entry name" value="AdoMet_MTases"/>
    <property type="match status" value="1"/>
</dbReference>
<dbReference type="Gene3D" id="3.40.50.150">
    <property type="entry name" value="Vaccinia Virus protein VP39"/>
    <property type="match status" value="1"/>
</dbReference>
<dbReference type="GeneID" id="42006793"/>
<dbReference type="Pfam" id="PF02353">
    <property type="entry name" value="CMAS"/>
    <property type="match status" value="1"/>
</dbReference>
<dbReference type="AlphaFoldDB" id="A0A507BUX2"/>
<accession>A0A507BUX2</accession>
<sequence>MDLTSLAEPAIDRGLLPDILLRRGIRHLLATRAQELDGLSVEDQDERKMQVVASLRKSEIAIRTDAANEQHYEVPTDFFIHSLGPNLKYSCALFKSSTTTLEQAEIAMLDLYMQRAGMVDGMTLLDLGCWGSVSLYVASRFPNSKVLGLSNSSTQRMHILAQAKSRGLSNVEIITADINTFTDFGPGKRQFDRIISIEMFEHMKNYEALFDKVSSWLTPSSGRLFVHVFCHKNQPYHFETDEKNSWMAKYFFTGGTMPSLDLFCFFQKSLELVERWSVNGQNYAKTCEAWLVNQDNNKEAILKVFKDTYETDELAYAWFQRWRVFYIACAELFNYDNGREWFVAHYLFQPKA</sequence>
<dbReference type="Proteomes" id="UP000319731">
    <property type="component" value="Unassembled WGS sequence"/>
</dbReference>
<reference evidence="2 3" key="1">
    <citation type="journal article" date="2019" name="Sci. Rep.">
        <title>Comparative genomics of chytrid fungi reveal insights into the obligate biotrophic and pathogenic lifestyle of Synchytrium endobioticum.</title>
        <authorList>
            <person name="van de Vossenberg B.T.L.H."/>
            <person name="Warris S."/>
            <person name="Nguyen H.D.T."/>
            <person name="van Gent-Pelzer M.P.E."/>
            <person name="Joly D.L."/>
            <person name="van de Geest H.C."/>
            <person name="Bonants P.J.M."/>
            <person name="Smith D.S."/>
            <person name="Levesque C.A."/>
            <person name="van der Lee T.A.J."/>
        </authorList>
    </citation>
    <scope>NUCLEOTIDE SEQUENCE [LARGE SCALE GENOMIC DNA]</scope>
    <source>
        <strain evidence="2 3">JEL517</strain>
    </source>
</reference>
<evidence type="ECO:0000313" key="3">
    <source>
        <dbReference type="Proteomes" id="UP000319731"/>
    </source>
</evidence>
<dbReference type="STRING" id="1806994.A0A507BUX2"/>